<dbReference type="Gene3D" id="3.40.50.1100">
    <property type="match status" value="2"/>
</dbReference>
<dbReference type="EMBL" id="JBHUNA010000024">
    <property type="protein sequence ID" value="MFD2761687.1"/>
    <property type="molecule type" value="Genomic_DNA"/>
</dbReference>
<evidence type="ECO:0000313" key="4">
    <source>
        <dbReference type="EMBL" id="MFD2761687.1"/>
    </source>
</evidence>
<protein>
    <submittedName>
        <fullName evidence="4">PLP-dependent cysteine synthase family protein</fullName>
    </submittedName>
</protein>
<proteinExistence type="predicted"/>
<dbReference type="InterPro" id="IPR050214">
    <property type="entry name" value="Cys_Synth/Cystath_Beta-Synth"/>
</dbReference>
<keyword evidence="2" id="KW-0663">Pyridoxal phosphate</keyword>
<evidence type="ECO:0000313" key="5">
    <source>
        <dbReference type="Proteomes" id="UP001597502"/>
    </source>
</evidence>
<evidence type="ECO:0000259" key="3">
    <source>
        <dbReference type="Pfam" id="PF00291"/>
    </source>
</evidence>
<dbReference type="InterPro" id="IPR001216">
    <property type="entry name" value="P-phosphate_BS"/>
</dbReference>
<dbReference type="InterPro" id="IPR036052">
    <property type="entry name" value="TrpB-like_PALP_sf"/>
</dbReference>
<dbReference type="PANTHER" id="PTHR10314">
    <property type="entry name" value="CYSTATHIONINE BETA-SYNTHASE"/>
    <property type="match status" value="1"/>
</dbReference>
<sequence>MALFHSIKQLIGDTPLLEMTKFPLPEGVRLYAKLEFYNPGGSVKDRLGVELINDALNRGKVKPGGTIIEPTAGNTGIGLALAALDKNLSVIFCVPEQFSIEKQQLMKALGATIIPTPSNQGMAGAIEKTRQLLDKTPNSYSPQQFASMTNPATYYKTLAPELWRDLNGGIDIFVAGAGSAGTFMGISRYLKEKKQNIKSVIVEPEGSIIAGGEPGPHKTEGIGMEFFPEFFDRSLIDSIYTVADSDAFSMTENLANKEGLLVGSSSGSAMYAALKEARHAEPGTTIVTVLPDGSDRYLSKGIYPG</sequence>
<dbReference type="CDD" id="cd01561">
    <property type="entry name" value="CBS_like"/>
    <property type="match status" value="1"/>
</dbReference>
<gene>
    <name evidence="4" type="ORF">ACFSUO_12065</name>
</gene>
<reference evidence="5" key="1">
    <citation type="journal article" date="2019" name="Int. J. Syst. Evol. Microbiol.">
        <title>The Global Catalogue of Microorganisms (GCM) 10K type strain sequencing project: providing services to taxonomists for standard genome sequencing and annotation.</title>
        <authorList>
            <consortium name="The Broad Institute Genomics Platform"/>
            <consortium name="The Broad Institute Genome Sequencing Center for Infectious Disease"/>
            <person name="Wu L."/>
            <person name="Ma J."/>
        </authorList>
    </citation>
    <scope>NUCLEOTIDE SEQUENCE [LARGE SCALE GENOMIC DNA]</scope>
    <source>
        <strain evidence="5">TISTR 1535</strain>
    </source>
</reference>
<dbReference type="InterPro" id="IPR001926">
    <property type="entry name" value="TrpB-like_PALP"/>
</dbReference>
<feature type="domain" description="Tryptophan synthase beta chain-like PALP" evidence="3">
    <location>
        <begin position="7"/>
        <end position="292"/>
    </location>
</feature>
<dbReference type="PROSITE" id="PS00901">
    <property type="entry name" value="CYS_SYNTHASE"/>
    <property type="match status" value="1"/>
</dbReference>
<accession>A0ABW5V7D7</accession>
<evidence type="ECO:0000256" key="1">
    <source>
        <dbReference type="ARBA" id="ARBA00001933"/>
    </source>
</evidence>
<organism evidence="4 5">
    <name type="scientific">Lentibacillus juripiscarius</name>
    <dbReference type="NCBI Taxonomy" id="257446"/>
    <lineage>
        <taxon>Bacteria</taxon>
        <taxon>Bacillati</taxon>
        <taxon>Bacillota</taxon>
        <taxon>Bacilli</taxon>
        <taxon>Bacillales</taxon>
        <taxon>Bacillaceae</taxon>
        <taxon>Lentibacillus</taxon>
    </lineage>
</organism>
<dbReference type="Pfam" id="PF00291">
    <property type="entry name" value="PALP"/>
    <property type="match status" value="1"/>
</dbReference>
<comment type="caution">
    <text evidence="4">The sequence shown here is derived from an EMBL/GenBank/DDBJ whole genome shotgun (WGS) entry which is preliminary data.</text>
</comment>
<comment type="cofactor">
    <cofactor evidence="1">
        <name>pyridoxal 5'-phosphate</name>
        <dbReference type="ChEBI" id="CHEBI:597326"/>
    </cofactor>
</comment>
<dbReference type="SUPFAM" id="SSF53686">
    <property type="entry name" value="Tryptophan synthase beta subunit-like PLP-dependent enzymes"/>
    <property type="match status" value="1"/>
</dbReference>
<keyword evidence="5" id="KW-1185">Reference proteome</keyword>
<evidence type="ECO:0000256" key="2">
    <source>
        <dbReference type="ARBA" id="ARBA00022898"/>
    </source>
</evidence>
<name>A0ABW5V7D7_9BACI</name>
<dbReference type="RefSeq" id="WP_382394430.1">
    <property type="nucleotide sequence ID" value="NZ_JBHUNA010000024.1"/>
</dbReference>
<dbReference type="Proteomes" id="UP001597502">
    <property type="component" value="Unassembled WGS sequence"/>
</dbReference>